<dbReference type="GO" id="GO:0003676">
    <property type="term" value="F:nucleic acid binding"/>
    <property type="evidence" value="ECO:0007669"/>
    <property type="project" value="InterPro"/>
</dbReference>
<organism evidence="5 6">
    <name type="scientific">Candidatus Terasakiella magnetica</name>
    <dbReference type="NCBI Taxonomy" id="1867952"/>
    <lineage>
        <taxon>Bacteria</taxon>
        <taxon>Pseudomonadati</taxon>
        <taxon>Pseudomonadota</taxon>
        <taxon>Alphaproteobacteria</taxon>
        <taxon>Rhodospirillales</taxon>
        <taxon>Terasakiellaceae</taxon>
        <taxon>Terasakiella</taxon>
    </lineage>
</organism>
<dbReference type="EMBL" id="FLYE01000001">
    <property type="protein sequence ID" value="SCA55234.1"/>
    <property type="molecule type" value="Genomic_DNA"/>
</dbReference>
<name>A0A1C3RDE2_9PROT</name>
<feature type="domain" description="RlmL ferredoxin-like" evidence="4">
    <location>
        <begin position="8"/>
        <end position="63"/>
    </location>
</feature>
<evidence type="ECO:0000313" key="6">
    <source>
        <dbReference type="Proteomes" id="UP000231658"/>
    </source>
</evidence>
<dbReference type="OrthoDB" id="9809404at2"/>
<dbReference type="Pfam" id="PF22020">
    <property type="entry name" value="RlmL_1st"/>
    <property type="match status" value="1"/>
</dbReference>
<dbReference type="InterPro" id="IPR053943">
    <property type="entry name" value="RlmKL-like_Mtase_CS"/>
</dbReference>
<evidence type="ECO:0000256" key="2">
    <source>
        <dbReference type="ARBA" id="ARBA00022679"/>
    </source>
</evidence>
<feature type="domain" description="Ribosomal RNA large subunit methyltransferase K/L-like methyltransferase" evidence="3">
    <location>
        <begin position="160"/>
        <end position="344"/>
    </location>
</feature>
<dbReference type="PROSITE" id="PS00092">
    <property type="entry name" value="N6_MTASE"/>
    <property type="match status" value="1"/>
</dbReference>
<proteinExistence type="predicted"/>
<dbReference type="GO" id="GO:0070043">
    <property type="term" value="F:rRNA (guanine-N7-)-methyltransferase activity"/>
    <property type="evidence" value="ECO:0007669"/>
    <property type="project" value="TreeGrafter"/>
</dbReference>
<dbReference type="PANTHER" id="PTHR47313">
    <property type="entry name" value="RIBOSOMAL RNA LARGE SUBUNIT METHYLTRANSFERASE K/L"/>
    <property type="match status" value="1"/>
</dbReference>
<evidence type="ECO:0000313" key="5">
    <source>
        <dbReference type="EMBL" id="SCA55234.1"/>
    </source>
</evidence>
<dbReference type="PROSITE" id="PS01261">
    <property type="entry name" value="UPF0020"/>
    <property type="match status" value="1"/>
</dbReference>
<keyword evidence="2" id="KW-0808">Transferase</keyword>
<dbReference type="Gene3D" id="3.40.50.150">
    <property type="entry name" value="Vaccinia Virus protein VP39"/>
    <property type="match status" value="1"/>
</dbReference>
<dbReference type="Gene3D" id="3.30.2130.30">
    <property type="match status" value="1"/>
</dbReference>
<keyword evidence="1 5" id="KW-0489">Methyltransferase</keyword>
<dbReference type="InterPro" id="IPR000241">
    <property type="entry name" value="RlmKL-like_Mtase"/>
</dbReference>
<keyword evidence="6" id="KW-1185">Reference proteome</keyword>
<dbReference type="PANTHER" id="PTHR47313:SF1">
    <property type="entry name" value="RIBOSOMAL RNA LARGE SUBUNIT METHYLTRANSFERASE K_L"/>
    <property type="match status" value="1"/>
</dbReference>
<reference evidence="5 6" key="1">
    <citation type="submission" date="2016-07" db="EMBL/GenBank/DDBJ databases">
        <authorList>
            <person name="Lefevre C.T."/>
        </authorList>
    </citation>
    <scope>NUCLEOTIDE SEQUENCE [LARGE SCALE GENOMIC DNA]</scope>
    <source>
        <strain evidence="5">PR1</strain>
    </source>
</reference>
<gene>
    <name evidence="5" type="primary">ycbY</name>
    <name evidence="5" type="ORF">MTBPR1_10481</name>
</gene>
<dbReference type="STRING" id="1867952.MTBPR1_10481"/>
<dbReference type="Pfam" id="PF01170">
    <property type="entry name" value="UPF0020"/>
    <property type="match status" value="1"/>
</dbReference>
<dbReference type="AlphaFoldDB" id="A0A1C3RDE2"/>
<dbReference type="RefSeq" id="WP_069185925.1">
    <property type="nucleotide sequence ID" value="NZ_FLYE01000001.1"/>
</dbReference>
<dbReference type="GO" id="GO:0008990">
    <property type="term" value="F:rRNA (guanine-N2-)-methyltransferase activity"/>
    <property type="evidence" value="ECO:0007669"/>
    <property type="project" value="TreeGrafter"/>
</dbReference>
<evidence type="ECO:0000259" key="3">
    <source>
        <dbReference type="Pfam" id="PF01170"/>
    </source>
</evidence>
<dbReference type="InterPro" id="IPR002052">
    <property type="entry name" value="DNA_methylase_N6_adenine_CS"/>
</dbReference>
<dbReference type="CDD" id="cd11715">
    <property type="entry name" value="THUMP_AdoMetMT"/>
    <property type="match status" value="1"/>
</dbReference>
<dbReference type="InterPro" id="IPR054170">
    <property type="entry name" value="RlmL_1st"/>
</dbReference>
<protein>
    <submittedName>
        <fullName evidence="5">N6-adenine-specific DNA methylase</fullName>
    </submittedName>
</protein>
<dbReference type="Proteomes" id="UP000231658">
    <property type="component" value="Unassembled WGS sequence"/>
</dbReference>
<dbReference type="PRINTS" id="PR00507">
    <property type="entry name" value="N12N6MTFRASE"/>
</dbReference>
<evidence type="ECO:0000259" key="4">
    <source>
        <dbReference type="Pfam" id="PF22020"/>
    </source>
</evidence>
<dbReference type="SUPFAM" id="SSF53335">
    <property type="entry name" value="S-adenosyl-L-methionine-dependent methyltransferases"/>
    <property type="match status" value="1"/>
</dbReference>
<sequence length="371" mass="41357">MEKKTDLEIFLVCVPGFEGTLCAELREKGFKKPKIDKGGVTLKGRWEDVWRANLLVRGASKVLVRLGAFRAMHLAQLDKRARKFPWADFLRADVPVRIDVTCKKSRIYHNKAAAQRIERALTEELGCEISSEAELCLKVRIYEDLCTISIDSSGEGLHKRGHKEALNKAPMRETLAALSLMACGYKGNEPVLDPMCGSGTFVIEAAEMATGLNPGRSRNFAFEHLVTFDRVIWEKLKETTLVKQPEAKFYGFDRDAGAITRSQENATRAGLQDICLFDKQAVSKLITPVGPKGLVIINPPYGVRIGEKKKLYPLYAALGKTLKEQFKGWRVGLITNTEGLAKTCELPFKPKPLSFSHGGIRVALYQTDDLD</sequence>
<evidence type="ECO:0000256" key="1">
    <source>
        <dbReference type="ARBA" id="ARBA00022603"/>
    </source>
</evidence>
<dbReference type="InterPro" id="IPR029063">
    <property type="entry name" value="SAM-dependent_MTases_sf"/>
</dbReference>
<accession>A0A1C3RDE2</accession>